<dbReference type="InterPro" id="IPR020458">
    <property type="entry name" value="Znf_DskA_TraR_CS"/>
</dbReference>
<keyword evidence="8" id="KW-1185">Reference proteome</keyword>
<dbReference type="PROSITE" id="PS51128">
    <property type="entry name" value="ZF_DKSA_2"/>
    <property type="match status" value="1"/>
</dbReference>
<evidence type="ECO:0000256" key="4">
    <source>
        <dbReference type="PROSITE-ProRule" id="PRU00510"/>
    </source>
</evidence>
<evidence type="ECO:0000256" key="3">
    <source>
        <dbReference type="ARBA" id="ARBA00022833"/>
    </source>
</evidence>
<dbReference type="Gene3D" id="1.20.120.910">
    <property type="entry name" value="DksA, coiled-coil domain"/>
    <property type="match status" value="1"/>
</dbReference>
<feature type="domain" description="Zinc finger DksA/TraR C4-type" evidence="6">
    <location>
        <begin position="82"/>
        <end position="117"/>
    </location>
</feature>
<evidence type="ECO:0000259" key="6">
    <source>
        <dbReference type="Pfam" id="PF01258"/>
    </source>
</evidence>
<dbReference type="Proteomes" id="UP000199400">
    <property type="component" value="Unassembled WGS sequence"/>
</dbReference>
<evidence type="ECO:0000313" key="8">
    <source>
        <dbReference type="Proteomes" id="UP000199400"/>
    </source>
</evidence>
<dbReference type="AlphaFoldDB" id="A0A1I1U0M2"/>
<feature type="coiled-coil region" evidence="5">
    <location>
        <begin position="6"/>
        <end position="33"/>
    </location>
</feature>
<proteinExistence type="predicted"/>
<keyword evidence="2" id="KW-0863">Zinc-finger</keyword>
<dbReference type="Pfam" id="PF01258">
    <property type="entry name" value="zf-dskA_traR"/>
    <property type="match status" value="1"/>
</dbReference>
<keyword evidence="3" id="KW-0862">Zinc</keyword>
<dbReference type="STRING" id="54.SAMN02745121_00870"/>
<evidence type="ECO:0000256" key="5">
    <source>
        <dbReference type="SAM" id="Coils"/>
    </source>
</evidence>
<dbReference type="PANTHER" id="PTHR33823:SF4">
    <property type="entry name" value="GENERAL STRESS PROTEIN 16O"/>
    <property type="match status" value="1"/>
</dbReference>
<dbReference type="SUPFAM" id="SSF57716">
    <property type="entry name" value="Glucocorticoid receptor-like (DNA-binding domain)"/>
    <property type="match status" value="1"/>
</dbReference>
<dbReference type="PANTHER" id="PTHR33823">
    <property type="entry name" value="RNA POLYMERASE-BINDING TRANSCRIPTION FACTOR DKSA-RELATED"/>
    <property type="match status" value="1"/>
</dbReference>
<dbReference type="InterPro" id="IPR037187">
    <property type="entry name" value="DnaK_N"/>
</dbReference>
<dbReference type="GO" id="GO:0008270">
    <property type="term" value="F:zinc ion binding"/>
    <property type="evidence" value="ECO:0007669"/>
    <property type="project" value="UniProtKB-KW"/>
</dbReference>
<dbReference type="OrthoDB" id="9803742at2"/>
<evidence type="ECO:0000256" key="2">
    <source>
        <dbReference type="ARBA" id="ARBA00022771"/>
    </source>
</evidence>
<sequence length="129" mass="14898">MDHLTKDQLARLKQRLEDERSSLLRRELEHRAETTAPPSTDVGDQQDLAANEAAQVAQLSIADHDRSRLREVEDALARMQAGTYGICEDTEEEIPFERLWAEPTARLTIEAQEIREREARERAELREAY</sequence>
<evidence type="ECO:0000313" key="7">
    <source>
        <dbReference type="EMBL" id="SFD64362.1"/>
    </source>
</evidence>
<dbReference type="RefSeq" id="WP_096329383.1">
    <property type="nucleotide sequence ID" value="NZ_FOMX01000003.1"/>
</dbReference>
<dbReference type="EMBL" id="FOMX01000003">
    <property type="protein sequence ID" value="SFD64362.1"/>
    <property type="molecule type" value="Genomic_DNA"/>
</dbReference>
<organism evidence="7 8">
    <name type="scientific">Nannocystis exedens</name>
    <dbReference type="NCBI Taxonomy" id="54"/>
    <lineage>
        <taxon>Bacteria</taxon>
        <taxon>Pseudomonadati</taxon>
        <taxon>Myxococcota</taxon>
        <taxon>Polyangia</taxon>
        <taxon>Nannocystales</taxon>
        <taxon>Nannocystaceae</taxon>
        <taxon>Nannocystis</taxon>
    </lineage>
</organism>
<feature type="zinc finger region" description="dksA C4-type" evidence="4">
    <location>
        <begin position="87"/>
        <end position="111"/>
    </location>
</feature>
<name>A0A1I1U0M2_9BACT</name>
<dbReference type="InterPro" id="IPR000962">
    <property type="entry name" value="Znf_DskA_TraR"/>
</dbReference>
<gene>
    <name evidence="7" type="ORF">SAMN02745121_00870</name>
</gene>
<evidence type="ECO:0000256" key="1">
    <source>
        <dbReference type="ARBA" id="ARBA00022723"/>
    </source>
</evidence>
<dbReference type="PROSITE" id="PS01102">
    <property type="entry name" value="ZF_DKSA_1"/>
    <property type="match status" value="1"/>
</dbReference>
<reference evidence="8" key="1">
    <citation type="submission" date="2016-10" db="EMBL/GenBank/DDBJ databases">
        <authorList>
            <person name="Varghese N."/>
            <person name="Submissions S."/>
        </authorList>
    </citation>
    <scope>NUCLEOTIDE SEQUENCE [LARGE SCALE GENOMIC DNA]</scope>
    <source>
        <strain evidence="8">ATCC 25963</strain>
    </source>
</reference>
<keyword evidence="5" id="KW-0175">Coiled coil</keyword>
<accession>A0A1I1U0M2</accession>
<protein>
    <submittedName>
        <fullName evidence="7">Transcriptional regulator, TraR/DksA family</fullName>
    </submittedName>
</protein>
<keyword evidence="1" id="KW-0479">Metal-binding</keyword>
<dbReference type="SUPFAM" id="SSF109635">
    <property type="entry name" value="DnaK suppressor protein DksA, alpha-hairpin domain"/>
    <property type="match status" value="1"/>
</dbReference>